<dbReference type="Gene3D" id="3.30.160.60">
    <property type="entry name" value="Classic Zinc Finger"/>
    <property type="match status" value="1"/>
</dbReference>
<sequence length="266" mass="29904">MDSFLSPSPPHDLQEGREPGMPSDSNSETTVGNPSADQLSLGDRLVQQSRDMTGRPDQVGEFNNPVGTETREAQREYGPHPMALSTAQWSLSHQYARSDHATYLNSTTNMSEWATKPCMTNQSSGSDPTSTTFSNDGQTATQNSTLHEIRANPARVQPRGTLPRNQEQRQSTSTEVGRVTSGPNGRTIGVVFENRKFACVMDACNGTTFSRRAELERHYRERHDPNRQDLWCHIPTCESYRLNGGKAFTRPDKFRKHMRDKHNCYL</sequence>
<dbReference type="AlphaFoldDB" id="A0A9Q8ZKD6"/>
<feature type="region of interest" description="Disordered" evidence="1">
    <location>
        <begin position="116"/>
        <end position="184"/>
    </location>
</feature>
<feature type="compositionally biased region" description="Polar residues" evidence="1">
    <location>
        <begin position="116"/>
        <end position="146"/>
    </location>
</feature>
<dbReference type="OrthoDB" id="2687452at2759"/>
<evidence type="ECO:0000313" key="3">
    <source>
        <dbReference type="EMBL" id="USP82288.1"/>
    </source>
</evidence>
<accession>A0A9Q8ZKD6</accession>
<dbReference type="InterPro" id="IPR013087">
    <property type="entry name" value="Znf_C2H2_type"/>
</dbReference>
<organism evidence="3 4">
    <name type="scientific">Curvularia clavata</name>
    <dbReference type="NCBI Taxonomy" id="95742"/>
    <lineage>
        <taxon>Eukaryota</taxon>
        <taxon>Fungi</taxon>
        <taxon>Dikarya</taxon>
        <taxon>Ascomycota</taxon>
        <taxon>Pezizomycotina</taxon>
        <taxon>Dothideomycetes</taxon>
        <taxon>Pleosporomycetidae</taxon>
        <taxon>Pleosporales</taxon>
        <taxon>Pleosporineae</taxon>
        <taxon>Pleosporaceae</taxon>
        <taxon>Curvularia</taxon>
    </lineage>
</organism>
<keyword evidence="4" id="KW-1185">Reference proteome</keyword>
<protein>
    <recommendedName>
        <fullName evidence="2">C2H2-type domain-containing protein</fullName>
    </recommendedName>
</protein>
<dbReference type="SMART" id="SM00355">
    <property type="entry name" value="ZnF_C2H2"/>
    <property type="match status" value="2"/>
</dbReference>
<feature type="domain" description="C2H2-type" evidence="2">
    <location>
        <begin position="197"/>
        <end position="223"/>
    </location>
</feature>
<feature type="region of interest" description="Disordered" evidence="1">
    <location>
        <begin position="1"/>
        <end position="41"/>
    </location>
</feature>
<name>A0A9Q8ZKD6_CURCL</name>
<feature type="compositionally biased region" description="Polar residues" evidence="1">
    <location>
        <begin position="163"/>
        <end position="175"/>
    </location>
</feature>
<feature type="compositionally biased region" description="Polar residues" evidence="1">
    <location>
        <begin position="23"/>
        <end position="38"/>
    </location>
</feature>
<dbReference type="VEuPathDB" id="FungiDB:yc1106_09562"/>
<dbReference type="Proteomes" id="UP001056012">
    <property type="component" value="Chromosome 8"/>
</dbReference>
<feature type="domain" description="C2H2-type" evidence="2">
    <location>
        <begin position="230"/>
        <end position="262"/>
    </location>
</feature>
<proteinExistence type="predicted"/>
<dbReference type="EMBL" id="CP089281">
    <property type="protein sequence ID" value="USP82288.1"/>
    <property type="molecule type" value="Genomic_DNA"/>
</dbReference>
<evidence type="ECO:0000256" key="1">
    <source>
        <dbReference type="SAM" id="MobiDB-lite"/>
    </source>
</evidence>
<reference evidence="3" key="1">
    <citation type="submission" date="2021-12" db="EMBL/GenBank/DDBJ databases">
        <title>Curvularia clavata genome.</title>
        <authorList>
            <person name="Cao Y."/>
        </authorList>
    </citation>
    <scope>NUCLEOTIDE SEQUENCE</scope>
    <source>
        <strain evidence="3">Yc1106</strain>
    </source>
</reference>
<evidence type="ECO:0000313" key="4">
    <source>
        <dbReference type="Proteomes" id="UP001056012"/>
    </source>
</evidence>
<gene>
    <name evidence="3" type="ORF">yc1106_09562</name>
</gene>
<evidence type="ECO:0000259" key="2">
    <source>
        <dbReference type="SMART" id="SM00355"/>
    </source>
</evidence>